<proteinExistence type="inferred from homology"/>
<evidence type="ECO:0000256" key="4">
    <source>
        <dbReference type="RuleBase" id="RU367022"/>
    </source>
</evidence>
<dbReference type="Proteomes" id="UP001642405">
    <property type="component" value="Unassembled WGS sequence"/>
</dbReference>
<keyword evidence="3 4" id="KW-0472">Membrane</keyword>
<comment type="subcellular location">
    <subcellularLocation>
        <location evidence="4">Membrane</location>
        <topology evidence="4">Multi-pass membrane protein</topology>
    </subcellularLocation>
</comment>
<feature type="transmembrane region" description="Helical" evidence="4">
    <location>
        <begin position="62"/>
        <end position="82"/>
    </location>
</feature>
<evidence type="ECO:0000256" key="3">
    <source>
        <dbReference type="ARBA" id="ARBA00023136"/>
    </source>
</evidence>
<evidence type="ECO:0000256" key="2">
    <source>
        <dbReference type="ARBA" id="ARBA00022989"/>
    </source>
</evidence>
<keyword evidence="4" id="KW-0406">Ion transport</keyword>
<feature type="transmembrane region" description="Helical" evidence="4">
    <location>
        <begin position="144"/>
        <end position="162"/>
    </location>
</feature>
<keyword evidence="1 4" id="KW-0812">Transmembrane</keyword>
<dbReference type="Pfam" id="PF04145">
    <property type="entry name" value="Ctr"/>
    <property type="match status" value="1"/>
</dbReference>
<protein>
    <recommendedName>
        <fullName evidence="4">Copper transport protein</fullName>
    </recommendedName>
</protein>
<dbReference type="EMBL" id="CAWUHB010000013">
    <property type="protein sequence ID" value="CAK7217485.1"/>
    <property type="molecule type" value="Genomic_DNA"/>
</dbReference>
<comment type="similarity">
    <text evidence="4">Belongs to the copper transporter (Ctr) (TC 1.A.56) family. SLC31A subfamily.</text>
</comment>
<evidence type="ECO:0000256" key="1">
    <source>
        <dbReference type="ARBA" id="ARBA00022692"/>
    </source>
</evidence>
<reference evidence="5 6" key="1">
    <citation type="submission" date="2024-01" db="EMBL/GenBank/DDBJ databases">
        <authorList>
            <person name="Allen C."/>
            <person name="Tagirdzhanova G."/>
        </authorList>
    </citation>
    <scope>NUCLEOTIDE SEQUENCE [LARGE SCALE GENOMIC DNA]</scope>
</reference>
<keyword evidence="4" id="KW-0187">Copper transport</keyword>
<name>A0ABP0BDB4_9PEZI</name>
<keyword evidence="6" id="KW-1185">Reference proteome</keyword>
<keyword evidence="2 4" id="KW-1133">Transmembrane helix</keyword>
<dbReference type="PANTHER" id="PTHR12483:SF120">
    <property type="entry name" value="HIGH-AFFINITY COPPER TRANSPORTER CTRA2"/>
    <property type="match status" value="1"/>
</dbReference>
<feature type="transmembrane region" description="Helical" evidence="4">
    <location>
        <begin position="117"/>
        <end position="138"/>
    </location>
</feature>
<gene>
    <name evidence="5" type="ORF">SCUCBS95973_003169</name>
</gene>
<dbReference type="PANTHER" id="PTHR12483">
    <property type="entry name" value="SOLUTE CARRIER FAMILY 31 COPPER TRANSPORTERS"/>
    <property type="match status" value="1"/>
</dbReference>
<evidence type="ECO:0000313" key="5">
    <source>
        <dbReference type="EMBL" id="CAK7217485.1"/>
    </source>
</evidence>
<accession>A0ABP0BDB4</accession>
<dbReference type="InterPro" id="IPR007274">
    <property type="entry name" value="Cop_transporter"/>
</dbReference>
<organism evidence="5 6">
    <name type="scientific">Sporothrix curviconia</name>
    <dbReference type="NCBI Taxonomy" id="1260050"/>
    <lineage>
        <taxon>Eukaryota</taxon>
        <taxon>Fungi</taxon>
        <taxon>Dikarya</taxon>
        <taxon>Ascomycota</taxon>
        <taxon>Pezizomycotina</taxon>
        <taxon>Sordariomycetes</taxon>
        <taxon>Sordariomycetidae</taxon>
        <taxon>Ophiostomatales</taxon>
        <taxon>Ophiostomataceae</taxon>
        <taxon>Sporothrix</taxon>
    </lineage>
</organism>
<sequence>MSMAMAMSTATGTTTGMAMATSTAMSDSSMAMDMSEMSMTFFYSLMTPLFSAAWTPSTTGQYAGTCIFLIVLAVIHRALVAFRSAVFAHTHAPGHATANDLEKEKVSLSRFNAGREIARGIVEAVTGGIGYLLMIAVMTMNVGYFSSVIAGLFLGGFLVGRFDGAPANC</sequence>
<evidence type="ECO:0000313" key="6">
    <source>
        <dbReference type="Proteomes" id="UP001642405"/>
    </source>
</evidence>
<keyword evidence="4" id="KW-0813">Transport</keyword>
<keyword evidence="4" id="KW-0186">Copper</keyword>
<comment type="caution">
    <text evidence="5">The sequence shown here is derived from an EMBL/GenBank/DDBJ whole genome shotgun (WGS) entry which is preliminary data.</text>
</comment>